<dbReference type="Proteomes" id="UP000178313">
    <property type="component" value="Unassembled WGS sequence"/>
</dbReference>
<gene>
    <name evidence="1" type="ORF">A3E46_00050</name>
</gene>
<evidence type="ECO:0000313" key="2">
    <source>
        <dbReference type="Proteomes" id="UP000178313"/>
    </source>
</evidence>
<dbReference type="EMBL" id="MGGZ01000045">
    <property type="protein sequence ID" value="OGM55834.1"/>
    <property type="molecule type" value="Genomic_DNA"/>
</dbReference>
<comment type="caution">
    <text evidence="1">The sequence shown here is derived from an EMBL/GenBank/DDBJ whole genome shotgun (WGS) entry which is preliminary data.</text>
</comment>
<organism evidence="1 2">
    <name type="scientific">Candidatus Woesebacteria bacterium RIFCSPHIGHO2_12_FULL_46_16</name>
    <dbReference type="NCBI Taxonomy" id="1802513"/>
    <lineage>
        <taxon>Bacteria</taxon>
        <taxon>Candidatus Woeseibacteriota</taxon>
    </lineage>
</organism>
<accession>A0A1F8AVN8</accession>
<dbReference type="STRING" id="1802513.A3E46_00050"/>
<proteinExistence type="predicted"/>
<reference evidence="1 2" key="1">
    <citation type="journal article" date="2016" name="Nat. Commun.">
        <title>Thousands of microbial genomes shed light on interconnected biogeochemical processes in an aquifer system.</title>
        <authorList>
            <person name="Anantharaman K."/>
            <person name="Brown C.T."/>
            <person name="Hug L.A."/>
            <person name="Sharon I."/>
            <person name="Castelle C.J."/>
            <person name="Probst A.J."/>
            <person name="Thomas B.C."/>
            <person name="Singh A."/>
            <person name="Wilkins M.J."/>
            <person name="Karaoz U."/>
            <person name="Brodie E.L."/>
            <person name="Williams K.H."/>
            <person name="Hubbard S.S."/>
            <person name="Banfield J.F."/>
        </authorList>
    </citation>
    <scope>NUCLEOTIDE SEQUENCE [LARGE SCALE GENOMIC DNA]</scope>
</reference>
<name>A0A1F8AVN8_9BACT</name>
<protein>
    <submittedName>
        <fullName evidence="1">Uncharacterized protein</fullName>
    </submittedName>
</protein>
<dbReference type="AlphaFoldDB" id="A0A1F8AVN8"/>
<sequence length="143" mass="16027">MVEDGRHLAGAPSEVSMTFEKLIQISYQASRFIRQKFSSSENLQRALAEEGANVEVDPFGAVDFRSMSPEEIGKFARAYSRVQAKVRGEDPDEAEAHGIDWLLANHFNIDMDLAHKLALGHIRGEVSNENEAREFIARHQAQS</sequence>
<evidence type="ECO:0000313" key="1">
    <source>
        <dbReference type="EMBL" id="OGM55834.1"/>
    </source>
</evidence>